<dbReference type="EMBL" id="MU277208">
    <property type="protein sequence ID" value="KAI0062268.1"/>
    <property type="molecule type" value="Genomic_DNA"/>
</dbReference>
<dbReference type="Proteomes" id="UP000814140">
    <property type="component" value="Unassembled WGS sequence"/>
</dbReference>
<evidence type="ECO:0000313" key="1">
    <source>
        <dbReference type="EMBL" id="KAI0062268.1"/>
    </source>
</evidence>
<comment type="caution">
    <text evidence="1">The sequence shown here is derived from an EMBL/GenBank/DDBJ whole genome shotgun (WGS) entry which is preliminary data.</text>
</comment>
<evidence type="ECO:0000313" key="2">
    <source>
        <dbReference type="Proteomes" id="UP000814140"/>
    </source>
</evidence>
<keyword evidence="2" id="KW-1185">Reference proteome</keyword>
<name>A0ACB8T192_9AGAM</name>
<organism evidence="1 2">
    <name type="scientific">Artomyces pyxidatus</name>
    <dbReference type="NCBI Taxonomy" id="48021"/>
    <lineage>
        <taxon>Eukaryota</taxon>
        <taxon>Fungi</taxon>
        <taxon>Dikarya</taxon>
        <taxon>Basidiomycota</taxon>
        <taxon>Agaricomycotina</taxon>
        <taxon>Agaricomycetes</taxon>
        <taxon>Russulales</taxon>
        <taxon>Auriscalpiaceae</taxon>
        <taxon>Artomyces</taxon>
    </lineage>
</organism>
<reference evidence="1" key="2">
    <citation type="journal article" date="2022" name="New Phytol.">
        <title>Evolutionary transition to the ectomycorrhizal habit in the genomes of a hyperdiverse lineage of mushroom-forming fungi.</title>
        <authorList>
            <person name="Looney B."/>
            <person name="Miyauchi S."/>
            <person name="Morin E."/>
            <person name="Drula E."/>
            <person name="Courty P.E."/>
            <person name="Kohler A."/>
            <person name="Kuo A."/>
            <person name="LaButti K."/>
            <person name="Pangilinan J."/>
            <person name="Lipzen A."/>
            <person name="Riley R."/>
            <person name="Andreopoulos W."/>
            <person name="He G."/>
            <person name="Johnson J."/>
            <person name="Nolan M."/>
            <person name="Tritt A."/>
            <person name="Barry K.W."/>
            <person name="Grigoriev I.V."/>
            <person name="Nagy L.G."/>
            <person name="Hibbett D."/>
            <person name="Henrissat B."/>
            <person name="Matheny P.B."/>
            <person name="Labbe J."/>
            <person name="Martin F.M."/>
        </authorList>
    </citation>
    <scope>NUCLEOTIDE SEQUENCE</scope>
    <source>
        <strain evidence="1">HHB10654</strain>
    </source>
</reference>
<reference evidence="1" key="1">
    <citation type="submission" date="2021-03" db="EMBL/GenBank/DDBJ databases">
        <authorList>
            <consortium name="DOE Joint Genome Institute"/>
            <person name="Ahrendt S."/>
            <person name="Looney B.P."/>
            <person name="Miyauchi S."/>
            <person name="Morin E."/>
            <person name="Drula E."/>
            <person name="Courty P.E."/>
            <person name="Chicoki N."/>
            <person name="Fauchery L."/>
            <person name="Kohler A."/>
            <person name="Kuo A."/>
            <person name="Labutti K."/>
            <person name="Pangilinan J."/>
            <person name="Lipzen A."/>
            <person name="Riley R."/>
            <person name="Andreopoulos W."/>
            <person name="He G."/>
            <person name="Johnson J."/>
            <person name="Barry K.W."/>
            <person name="Grigoriev I.V."/>
            <person name="Nagy L."/>
            <person name="Hibbett D."/>
            <person name="Henrissat B."/>
            <person name="Matheny P.B."/>
            <person name="Labbe J."/>
            <person name="Martin F."/>
        </authorList>
    </citation>
    <scope>NUCLEOTIDE SEQUENCE</scope>
    <source>
        <strain evidence="1">HHB10654</strain>
    </source>
</reference>
<accession>A0ACB8T192</accession>
<gene>
    <name evidence="1" type="ORF">BV25DRAFT_1991574</name>
</gene>
<protein>
    <submittedName>
        <fullName evidence="1">Glycosyltransferase family 15 protein</fullName>
    </submittedName>
</protein>
<proteinExistence type="predicted"/>
<sequence length="364" mass="42832">MAPFKPIPLLGIASALLTFISVHYFLVLPLTRQYVLQVTRTSAPVSAPAEPHLANATFVVLCRNEDLGKVLVSVQEMEDRFNARFGYPWVFLNDKPFDPNFMSRVRAVTRAPVAFGLIPREQWQQPEWINTTRAELVRKSMKLSRIPHGGSLRHRNMYRFNAGFMFRHKLLSKYKYYWRVEPGAHYFCDLSYDPFLLMQRQNKTYGFNMAPHEVQQTILMLWENVYDYIMERVAVQHEGNMWRFLTDDGGDTYTFCHYEGSFEIMDMDFLRGADYIDFFDYLDRKGGIYYERWGSAPIISIATSLFLRRDQVHFFEDIGYRHEERQHCPQGDAHVRGRCSCDPADNFDRGAGSCLSRWEELRWQ</sequence>